<dbReference type="Pfam" id="PF06083">
    <property type="entry name" value="IL17"/>
    <property type="match status" value="1"/>
</dbReference>
<name>A0ABY7FJ31_MYAAR</name>
<evidence type="ECO:0000256" key="1">
    <source>
        <dbReference type="ARBA" id="ARBA00004613"/>
    </source>
</evidence>
<dbReference type="InterPro" id="IPR010345">
    <property type="entry name" value="IL-17_fam"/>
</dbReference>
<dbReference type="EMBL" id="CP111023">
    <property type="protein sequence ID" value="WAR22147.1"/>
    <property type="molecule type" value="Genomic_DNA"/>
</dbReference>
<reference evidence="5" key="1">
    <citation type="submission" date="2022-11" db="EMBL/GenBank/DDBJ databases">
        <title>Centuries of genome instability and evolution in soft-shell clam transmissible cancer (bioRxiv).</title>
        <authorList>
            <person name="Hart S.F.M."/>
            <person name="Yonemitsu M.A."/>
            <person name="Giersch R.M."/>
            <person name="Beal B.F."/>
            <person name="Arriagada G."/>
            <person name="Davis B.W."/>
            <person name="Ostrander E.A."/>
            <person name="Goff S.P."/>
            <person name="Metzger M.J."/>
        </authorList>
    </citation>
    <scope>NUCLEOTIDE SEQUENCE</scope>
    <source>
        <strain evidence="5">MELC-2E11</strain>
        <tissue evidence="5">Siphon/mantle</tissue>
    </source>
</reference>
<evidence type="ECO:0000256" key="3">
    <source>
        <dbReference type="ARBA" id="ARBA00022525"/>
    </source>
</evidence>
<keyword evidence="6" id="KW-1185">Reference proteome</keyword>
<sequence length="166" mass="19287">MALHVQPAVLRTHNGCRHMSKKQQRKMEQELWTDFPHWTFFLIPVFRQYATGNPSSVIKNTLSNRSPSEILYGEYGSRCPRMANVDCPVYYVLNHDENRIPENIVHARCSCTDCIRNKTDINGCRPVNVHILVWRRDKKTCDYFRSLEPVPVSCQCATTIHKAKPL</sequence>
<dbReference type="SUPFAM" id="SSF57501">
    <property type="entry name" value="Cystine-knot cytokines"/>
    <property type="match status" value="1"/>
</dbReference>
<keyword evidence="4" id="KW-0732">Signal</keyword>
<evidence type="ECO:0000256" key="4">
    <source>
        <dbReference type="ARBA" id="ARBA00022729"/>
    </source>
</evidence>
<evidence type="ECO:0000313" key="6">
    <source>
        <dbReference type="Proteomes" id="UP001164746"/>
    </source>
</evidence>
<evidence type="ECO:0000313" key="5">
    <source>
        <dbReference type="EMBL" id="WAR22147.1"/>
    </source>
</evidence>
<comment type="similarity">
    <text evidence="2">Belongs to the IL-17 family.</text>
</comment>
<protein>
    <submittedName>
        <fullName evidence="5">Uncharacterized protein</fullName>
    </submittedName>
</protein>
<dbReference type="Proteomes" id="UP001164746">
    <property type="component" value="Chromosome 12"/>
</dbReference>
<keyword evidence="3" id="KW-0964">Secreted</keyword>
<gene>
    <name evidence="5" type="ORF">MAR_016121</name>
</gene>
<comment type="subcellular location">
    <subcellularLocation>
        <location evidence="1">Secreted</location>
    </subcellularLocation>
</comment>
<organism evidence="5 6">
    <name type="scientific">Mya arenaria</name>
    <name type="common">Soft-shell clam</name>
    <dbReference type="NCBI Taxonomy" id="6604"/>
    <lineage>
        <taxon>Eukaryota</taxon>
        <taxon>Metazoa</taxon>
        <taxon>Spiralia</taxon>
        <taxon>Lophotrochozoa</taxon>
        <taxon>Mollusca</taxon>
        <taxon>Bivalvia</taxon>
        <taxon>Autobranchia</taxon>
        <taxon>Heteroconchia</taxon>
        <taxon>Euheterodonta</taxon>
        <taxon>Imparidentia</taxon>
        <taxon>Neoheterodontei</taxon>
        <taxon>Myida</taxon>
        <taxon>Myoidea</taxon>
        <taxon>Myidae</taxon>
        <taxon>Mya</taxon>
    </lineage>
</organism>
<evidence type="ECO:0000256" key="2">
    <source>
        <dbReference type="ARBA" id="ARBA00007236"/>
    </source>
</evidence>
<dbReference type="InterPro" id="IPR029034">
    <property type="entry name" value="Cystine-knot_cytokine"/>
</dbReference>
<accession>A0ABY7FJ31</accession>
<dbReference type="Gene3D" id="2.10.90.10">
    <property type="entry name" value="Cystine-knot cytokines"/>
    <property type="match status" value="1"/>
</dbReference>
<proteinExistence type="inferred from homology"/>